<dbReference type="EMBL" id="VSSQ01029646">
    <property type="protein sequence ID" value="MPM79866.1"/>
    <property type="molecule type" value="Genomic_DNA"/>
</dbReference>
<gene>
    <name evidence="2" type="ORF">SDC9_126908</name>
</gene>
<dbReference type="Gene3D" id="2.160.20.120">
    <property type="match status" value="1"/>
</dbReference>
<dbReference type="Pfam" id="PF10988">
    <property type="entry name" value="DUF2807"/>
    <property type="match status" value="1"/>
</dbReference>
<organism evidence="2">
    <name type="scientific">bioreactor metagenome</name>
    <dbReference type="NCBI Taxonomy" id="1076179"/>
    <lineage>
        <taxon>unclassified sequences</taxon>
        <taxon>metagenomes</taxon>
        <taxon>ecological metagenomes</taxon>
    </lineage>
</organism>
<dbReference type="PANTHER" id="PTHR39200:SF1">
    <property type="entry name" value="AUTO-TRANSPORTER ADHESIN HEAD GIN DOMAIN-CONTAINING PROTEIN-RELATED"/>
    <property type="match status" value="1"/>
</dbReference>
<comment type="caution">
    <text evidence="2">The sequence shown here is derived from an EMBL/GenBank/DDBJ whole genome shotgun (WGS) entry which is preliminary data.</text>
</comment>
<dbReference type="AlphaFoldDB" id="A0A645CRY5"/>
<sequence>MKNFALTNLLILSIVLFTNSTCAQSNRITNKNYNVTAFSALVSNTVGNIVFTQSPNYSVSAEGDEEMVNNLIVSAQDNKLNVSMKKDLKRMFGNRQSGKLIIRISSPSLSLIESDGVGNLELKGKLDAPQFKIISTGVGNINAPDLASDNIDITSDGVGNIEIKGSATSVAVVSKGVGNVKLENLKAARVQIESGGVGNVTCHATESVDINADGIGNITYYGNPITKNIRKNGIGKVKAGE</sequence>
<reference evidence="2" key="1">
    <citation type="submission" date="2019-08" db="EMBL/GenBank/DDBJ databases">
        <authorList>
            <person name="Kucharzyk K."/>
            <person name="Murdoch R.W."/>
            <person name="Higgins S."/>
            <person name="Loffler F."/>
        </authorList>
    </citation>
    <scope>NUCLEOTIDE SEQUENCE</scope>
</reference>
<evidence type="ECO:0000313" key="2">
    <source>
        <dbReference type="EMBL" id="MPM79866.1"/>
    </source>
</evidence>
<dbReference type="PANTHER" id="PTHR39200">
    <property type="entry name" value="HYPOTHETICAL EXPORTED PROTEIN"/>
    <property type="match status" value="1"/>
</dbReference>
<name>A0A645CRY5_9ZZZZ</name>
<protein>
    <recommendedName>
        <fullName evidence="1">Putative auto-transporter adhesin head GIN domain-containing protein</fullName>
    </recommendedName>
</protein>
<dbReference type="InterPro" id="IPR021255">
    <property type="entry name" value="DUF2807"/>
</dbReference>
<feature type="domain" description="Putative auto-transporter adhesin head GIN" evidence="1">
    <location>
        <begin position="38"/>
        <end position="224"/>
    </location>
</feature>
<evidence type="ECO:0000259" key="1">
    <source>
        <dbReference type="Pfam" id="PF10988"/>
    </source>
</evidence>
<accession>A0A645CRY5</accession>
<proteinExistence type="predicted"/>